<dbReference type="PANTHER" id="PTHR42883:SF2">
    <property type="entry name" value="THYMIDYLYLTRANSFERASE"/>
    <property type="match status" value="1"/>
</dbReference>
<protein>
    <submittedName>
        <fullName evidence="2">Sugar phosphate nucleotidyltransferase</fullName>
    </submittedName>
</protein>
<organism evidence="2 3">
    <name type="scientific">Streptomyces lancefieldiae</name>
    <dbReference type="NCBI Taxonomy" id="3075520"/>
    <lineage>
        <taxon>Bacteria</taxon>
        <taxon>Bacillati</taxon>
        <taxon>Actinomycetota</taxon>
        <taxon>Actinomycetes</taxon>
        <taxon>Kitasatosporales</taxon>
        <taxon>Streptomycetaceae</taxon>
        <taxon>Streptomyces</taxon>
    </lineage>
</organism>
<comment type="caution">
    <text evidence="2">The sequence shown here is derived from an EMBL/GenBank/DDBJ whole genome shotgun (WGS) entry which is preliminary data.</text>
</comment>
<dbReference type="InterPro" id="IPR029044">
    <property type="entry name" value="Nucleotide-diphossugar_trans"/>
</dbReference>
<gene>
    <name evidence="2" type="ORF">RM812_38205</name>
</gene>
<dbReference type="PANTHER" id="PTHR42883">
    <property type="entry name" value="GLUCOSE-1-PHOSPHATE THYMIDYLTRANSFERASE"/>
    <property type="match status" value="1"/>
</dbReference>
<dbReference type="RefSeq" id="WP_311584845.1">
    <property type="nucleotide sequence ID" value="NZ_JAVRFH010000084.1"/>
</dbReference>
<dbReference type="Pfam" id="PF00483">
    <property type="entry name" value="NTP_transferase"/>
    <property type="match status" value="1"/>
</dbReference>
<reference evidence="2" key="1">
    <citation type="submission" date="2024-05" db="EMBL/GenBank/DDBJ databases">
        <title>30 novel species of actinomycetes from the DSMZ collection.</title>
        <authorList>
            <person name="Nouioui I."/>
        </authorList>
    </citation>
    <scope>NUCLEOTIDE SEQUENCE</scope>
    <source>
        <strain evidence="2">DSM 40712</strain>
    </source>
</reference>
<evidence type="ECO:0000259" key="1">
    <source>
        <dbReference type="Pfam" id="PF00483"/>
    </source>
</evidence>
<proteinExistence type="predicted"/>
<keyword evidence="3" id="KW-1185">Reference proteome</keyword>
<dbReference type="Gene3D" id="3.90.550.10">
    <property type="entry name" value="Spore Coat Polysaccharide Biosynthesis Protein SpsA, Chain A"/>
    <property type="match status" value="1"/>
</dbReference>
<feature type="domain" description="Nucleotidyl transferase" evidence="1">
    <location>
        <begin position="8"/>
        <end position="233"/>
    </location>
</feature>
<dbReference type="EMBL" id="JAVRFH010000084">
    <property type="protein sequence ID" value="MDT0615955.1"/>
    <property type="molecule type" value="Genomic_DNA"/>
</dbReference>
<sequence length="279" mass="30142">MKALVPCGRYGTRLRPFTRSMPKQLFPVANRPVLEHLPGYIHARGVTDIVVGAQGRPVAEAIGDGSRPGARITCIVQQTPLGLAHCVAPVRSFLGDDDFLMYPDDHVLADDVTTVAEEFVAPRPDAQVTVCKVTDPRAFGVAKLDVEGRVAHLVENRETPSSGLSLIGVYFFTPAIHEAVASLESNARGELVITDALHRMVSHGHKVRPSEYADRWKDTGSTEDVLNCNRRLLKILRSHAAGHVGALDSLRGTVVIEAAARVVRFTGSSGDDTRSEVVA</sequence>
<name>A0ABU3B0I6_9ACTN</name>
<dbReference type="Proteomes" id="UP001180724">
    <property type="component" value="Unassembled WGS sequence"/>
</dbReference>
<dbReference type="InterPro" id="IPR005835">
    <property type="entry name" value="NTP_transferase_dom"/>
</dbReference>
<evidence type="ECO:0000313" key="3">
    <source>
        <dbReference type="Proteomes" id="UP001180724"/>
    </source>
</evidence>
<dbReference type="SUPFAM" id="SSF53448">
    <property type="entry name" value="Nucleotide-diphospho-sugar transferases"/>
    <property type="match status" value="1"/>
</dbReference>
<accession>A0ABU3B0I6</accession>
<evidence type="ECO:0000313" key="2">
    <source>
        <dbReference type="EMBL" id="MDT0615955.1"/>
    </source>
</evidence>